<comment type="caution">
    <text evidence="2">The sequence shown here is derived from an EMBL/GenBank/DDBJ whole genome shotgun (WGS) entry which is preliminary data.</text>
</comment>
<sequence length="145" mass="16652">MLLFGPLCTLINESKSHIYESCCNKLSFLVGLLHSPLLQPRLKKLRSCCFCLGFRFLHSLMSNQSGDGNTSLDMNTLQFKKASSNTAVGAYTLRINSMISSSLRYKEDIQDLNLSNANELLHKLRTVTFRYKKLFRMDRSRFRMA</sequence>
<evidence type="ECO:0000313" key="2">
    <source>
        <dbReference type="EMBL" id="TWT61486.1"/>
    </source>
</evidence>
<dbReference type="AlphaFoldDB" id="A0A5C5XEE9"/>
<feature type="domain" description="Peptidase S74" evidence="1">
    <location>
        <begin position="101"/>
        <end position="133"/>
    </location>
</feature>
<protein>
    <recommendedName>
        <fullName evidence="1">Peptidase S74 domain-containing protein</fullName>
    </recommendedName>
</protein>
<organism evidence="2 3">
    <name type="scientific">Rubinisphaera italica</name>
    <dbReference type="NCBI Taxonomy" id="2527969"/>
    <lineage>
        <taxon>Bacteria</taxon>
        <taxon>Pseudomonadati</taxon>
        <taxon>Planctomycetota</taxon>
        <taxon>Planctomycetia</taxon>
        <taxon>Planctomycetales</taxon>
        <taxon>Planctomycetaceae</taxon>
        <taxon>Rubinisphaera</taxon>
    </lineage>
</organism>
<proteinExistence type="predicted"/>
<evidence type="ECO:0000259" key="1">
    <source>
        <dbReference type="Pfam" id="PF13884"/>
    </source>
</evidence>
<name>A0A5C5XEE9_9PLAN</name>
<accession>A0A5C5XEE9</accession>
<gene>
    <name evidence="2" type="ORF">Pan54_22220</name>
</gene>
<reference evidence="2 3" key="1">
    <citation type="submission" date="2019-02" db="EMBL/GenBank/DDBJ databases">
        <title>Deep-cultivation of Planctomycetes and their phenomic and genomic characterization uncovers novel biology.</title>
        <authorList>
            <person name="Wiegand S."/>
            <person name="Jogler M."/>
            <person name="Boedeker C."/>
            <person name="Pinto D."/>
            <person name="Vollmers J."/>
            <person name="Rivas-Marin E."/>
            <person name="Kohn T."/>
            <person name="Peeters S.H."/>
            <person name="Heuer A."/>
            <person name="Rast P."/>
            <person name="Oberbeckmann S."/>
            <person name="Bunk B."/>
            <person name="Jeske O."/>
            <person name="Meyerdierks A."/>
            <person name="Storesund J.E."/>
            <person name="Kallscheuer N."/>
            <person name="Luecker S."/>
            <person name="Lage O.M."/>
            <person name="Pohl T."/>
            <person name="Merkel B.J."/>
            <person name="Hornburger P."/>
            <person name="Mueller R.-W."/>
            <person name="Bruemmer F."/>
            <person name="Labrenz M."/>
            <person name="Spormann A.M."/>
            <person name="Op Den Camp H."/>
            <person name="Overmann J."/>
            <person name="Amann R."/>
            <person name="Jetten M.S.M."/>
            <person name="Mascher T."/>
            <person name="Medema M.H."/>
            <person name="Devos D.P."/>
            <person name="Kaster A.-K."/>
            <person name="Ovreas L."/>
            <person name="Rohde M."/>
            <person name="Galperin M.Y."/>
            <person name="Jogler C."/>
        </authorList>
    </citation>
    <scope>NUCLEOTIDE SEQUENCE [LARGE SCALE GENOMIC DNA]</scope>
    <source>
        <strain evidence="2 3">Pan54</strain>
    </source>
</reference>
<dbReference type="InterPro" id="IPR030392">
    <property type="entry name" value="S74_ICA"/>
</dbReference>
<keyword evidence="3" id="KW-1185">Reference proteome</keyword>
<dbReference type="Pfam" id="PF13884">
    <property type="entry name" value="Peptidase_S74"/>
    <property type="match status" value="1"/>
</dbReference>
<evidence type="ECO:0000313" key="3">
    <source>
        <dbReference type="Proteomes" id="UP000316095"/>
    </source>
</evidence>
<dbReference type="EMBL" id="SJPG01000001">
    <property type="protein sequence ID" value="TWT61486.1"/>
    <property type="molecule type" value="Genomic_DNA"/>
</dbReference>
<dbReference type="Proteomes" id="UP000316095">
    <property type="component" value="Unassembled WGS sequence"/>
</dbReference>
<dbReference type="RefSeq" id="WP_390621928.1">
    <property type="nucleotide sequence ID" value="NZ_SJPG01000001.1"/>
</dbReference>